<evidence type="ECO:0000313" key="1">
    <source>
        <dbReference type="EMBL" id="QKF07477.1"/>
    </source>
</evidence>
<accession>A0A6M8J1J3</accession>
<organism evidence="1 2">
    <name type="scientific">Berryella wangjianweii</name>
    <dbReference type="NCBI Taxonomy" id="2734634"/>
    <lineage>
        <taxon>Bacteria</taxon>
        <taxon>Bacillati</taxon>
        <taxon>Actinomycetota</taxon>
        <taxon>Coriobacteriia</taxon>
        <taxon>Eggerthellales</taxon>
        <taxon>Eggerthellaceae</taxon>
        <taxon>Berryella</taxon>
    </lineage>
</organism>
<name>A0A6M8J1J3_9ACTN</name>
<dbReference type="AlphaFoldDB" id="A0A6M8J1J3"/>
<protein>
    <submittedName>
        <fullName evidence="1">Ribbon-helix-helix protein, CopG family</fullName>
    </submittedName>
</protein>
<dbReference type="KEGG" id="bwa:HLV38_04595"/>
<evidence type="ECO:0000313" key="2">
    <source>
        <dbReference type="Proteomes" id="UP000503297"/>
    </source>
</evidence>
<dbReference type="Proteomes" id="UP000503297">
    <property type="component" value="Chromosome"/>
</dbReference>
<sequence length="94" mass="10227">MSRSYTSATGQEITDEMIERWCNAYEKGEFPPGERSVGPVIRGRPPLSHEETVVLSIKVPASMKKALEREASSQGQTASAFARDAITARLSSAN</sequence>
<dbReference type="EMBL" id="CP053716">
    <property type="protein sequence ID" value="QKF07477.1"/>
    <property type="molecule type" value="Genomic_DNA"/>
</dbReference>
<keyword evidence="2" id="KW-1185">Reference proteome</keyword>
<gene>
    <name evidence="1" type="ORF">HLV38_04595</name>
</gene>
<reference evidence="2" key="1">
    <citation type="submission" date="2020-05" db="EMBL/GenBank/DDBJ databases">
        <title>Novel species in genus Nocardioides.</title>
        <authorList>
            <person name="Zhang G."/>
        </authorList>
    </citation>
    <scope>NUCLEOTIDE SEQUENCE [LARGE SCALE GENOMIC DNA]</scope>
    <source>
        <strain evidence="2">zg-1050</strain>
    </source>
</reference>
<proteinExistence type="predicted"/>
<dbReference type="RefSeq" id="WP_173164622.1">
    <property type="nucleotide sequence ID" value="NZ_CP053716.1"/>
</dbReference>